<dbReference type="GO" id="GO:0016301">
    <property type="term" value="F:kinase activity"/>
    <property type="evidence" value="ECO:0007669"/>
    <property type="project" value="UniProtKB-KW"/>
</dbReference>
<organism evidence="3 4">
    <name type="scientific">Polaribacter batillariae</name>
    <dbReference type="NCBI Taxonomy" id="2808900"/>
    <lineage>
        <taxon>Bacteria</taxon>
        <taxon>Pseudomonadati</taxon>
        <taxon>Bacteroidota</taxon>
        <taxon>Flavobacteriia</taxon>
        <taxon>Flavobacteriales</taxon>
        <taxon>Flavobacteriaceae</taxon>
    </lineage>
</organism>
<keyword evidence="4" id="KW-1185">Reference proteome</keyword>
<evidence type="ECO:0000313" key="4">
    <source>
        <dbReference type="Proteomes" id="UP000663935"/>
    </source>
</evidence>
<accession>A0ABX7SQF2</accession>
<keyword evidence="3" id="KW-0808">Transferase</keyword>
<evidence type="ECO:0000259" key="2">
    <source>
        <dbReference type="Pfam" id="PF06580"/>
    </source>
</evidence>
<gene>
    <name evidence="3" type="ORF">JL193_09860</name>
</gene>
<dbReference type="PANTHER" id="PTHR34220:SF7">
    <property type="entry name" value="SENSOR HISTIDINE KINASE YPDA"/>
    <property type="match status" value="1"/>
</dbReference>
<dbReference type="InterPro" id="IPR050640">
    <property type="entry name" value="Bact_2-comp_sensor_kinase"/>
</dbReference>
<keyword evidence="1" id="KW-1133">Transmembrane helix</keyword>
<dbReference type="Pfam" id="PF06580">
    <property type="entry name" value="His_kinase"/>
    <property type="match status" value="1"/>
</dbReference>
<dbReference type="Gene3D" id="3.30.565.10">
    <property type="entry name" value="Histidine kinase-like ATPase, C-terminal domain"/>
    <property type="match status" value="1"/>
</dbReference>
<dbReference type="EMBL" id="CP071795">
    <property type="protein sequence ID" value="QTD36460.1"/>
    <property type="molecule type" value="Genomic_DNA"/>
</dbReference>
<dbReference type="RefSeq" id="WP_207970648.1">
    <property type="nucleotide sequence ID" value="NZ_CP071795.1"/>
</dbReference>
<keyword evidence="1" id="KW-0812">Transmembrane</keyword>
<dbReference type="InterPro" id="IPR010559">
    <property type="entry name" value="Sig_transdc_His_kin_internal"/>
</dbReference>
<dbReference type="PANTHER" id="PTHR34220">
    <property type="entry name" value="SENSOR HISTIDINE KINASE YPDA"/>
    <property type="match status" value="1"/>
</dbReference>
<dbReference type="Proteomes" id="UP000663935">
    <property type="component" value="Chromosome"/>
</dbReference>
<feature type="transmembrane region" description="Helical" evidence="1">
    <location>
        <begin position="77"/>
        <end position="99"/>
    </location>
</feature>
<evidence type="ECO:0000256" key="1">
    <source>
        <dbReference type="SAM" id="Phobius"/>
    </source>
</evidence>
<proteinExistence type="predicted"/>
<keyword evidence="1" id="KW-0472">Membrane</keyword>
<feature type="domain" description="Signal transduction histidine kinase internal region" evidence="2">
    <location>
        <begin position="162"/>
        <end position="237"/>
    </location>
</feature>
<evidence type="ECO:0000313" key="3">
    <source>
        <dbReference type="EMBL" id="QTD36460.1"/>
    </source>
</evidence>
<reference evidence="3 4" key="1">
    <citation type="submission" date="2021-03" db="EMBL/GenBank/DDBJ databases">
        <title>Complete genome of Polaribacter_sp.G4M1.</title>
        <authorList>
            <person name="Jeong S.W."/>
            <person name="Bae J.W."/>
        </authorList>
    </citation>
    <scope>NUCLEOTIDE SEQUENCE [LARGE SCALE GENOMIC DNA]</scope>
    <source>
        <strain evidence="3 4">G4M1</strain>
    </source>
</reference>
<feature type="transmembrane region" description="Helical" evidence="1">
    <location>
        <begin position="47"/>
        <end position="68"/>
    </location>
</feature>
<feature type="transmembrane region" description="Helical" evidence="1">
    <location>
        <begin position="119"/>
        <end position="137"/>
    </location>
</feature>
<feature type="transmembrane region" description="Helical" evidence="1">
    <location>
        <begin position="17"/>
        <end position="35"/>
    </location>
</feature>
<protein>
    <submittedName>
        <fullName evidence="3">Histidine kinase</fullName>
    </submittedName>
</protein>
<sequence>MLQINPFFLLKKSHNKVVFNTLLWGFSFVLLLFVFSEDFSPTKIDYVYTISFFITLIIPVIINLYFLIPFFLKKEKYLIFSLLFLTNLALFTQLNIWFFNSLIEGFFSDYYFISYHSNIKIVFIFAVFLIITTLIKLSKDWIYLNKVENRTLKLEKQEIENQLSSLKAQINPHFLFNSLNVLYSLSLKNKKETTEAILQLSDILRYVLYDVSTKKITLKEEVILLEKYIDFQKSRHQKPNINFDVKVDNYNFKIYPMLLLPLIENSFKHGIKGEIEAAFIDIKIKQTKNSFSFFIENNLPKEKPVEYNNVGGLGLKNIQQNLALIYPKKHSFSTSITNNKFQVSLKINANEY</sequence>
<name>A0ABX7SQF2_9FLAO</name>
<dbReference type="InterPro" id="IPR036890">
    <property type="entry name" value="HATPase_C_sf"/>
</dbReference>
<keyword evidence="3" id="KW-0418">Kinase</keyword>